<keyword evidence="3" id="KW-0863">Zinc-finger</keyword>
<dbReference type="InterPro" id="IPR046349">
    <property type="entry name" value="C1-like_sf"/>
</dbReference>
<name>A0A2P6SJ87_ROSCH</name>
<evidence type="ECO:0000256" key="4">
    <source>
        <dbReference type="ARBA" id="ARBA00022833"/>
    </source>
</evidence>
<feature type="domain" description="Zinc finger PHD-type" evidence="5">
    <location>
        <begin position="628"/>
        <end position="689"/>
    </location>
</feature>
<reference evidence="6 7" key="1">
    <citation type="journal article" date="2018" name="Nat. Genet.">
        <title>The Rosa genome provides new insights in the design of modern roses.</title>
        <authorList>
            <person name="Bendahmane M."/>
        </authorList>
    </citation>
    <scope>NUCLEOTIDE SEQUENCE [LARGE SCALE GENOMIC DNA]</scope>
    <source>
        <strain evidence="7">cv. Old Blush</strain>
    </source>
</reference>
<dbReference type="SUPFAM" id="SSF57889">
    <property type="entry name" value="Cysteine-rich domain"/>
    <property type="match status" value="7"/>
</dbReference>
<organism evidence="6 7">
    <name type="scientific">Rosa chinensis</name>
    <name type="common">China rose</name>
    <dbReference type="NCBI Taxonomy" id="74649"/>
    <lineage>
        <taxon>Eukaryota</taxon>
        <taxon>Viridiplantae</taxon>
        <taxon>Streptophyta</taxon>
        <taxon>Embryophyta</taxon>
        <taxon>Tracheophyta</taxon>
        <taxon>Spermatophyta</taxon>
        <taxon>Magnoliopsida</taxon>
        <taxon>eudicotyledons</taxon>
        <taxon>Gunneridae</taxon>
        <taxon>Pentapetalae</taxon>
        <taxon>rosids</taxon>
        <taxon>fabids</taxon>
        <taxon>Rosales</taxon>
        <taxon>Rosaceae</taxon>
        <taxon>Rosoideae</taxon>
        <taxon>Rosoideae incertae sedis</taxon>
        <taxon>Rosa</taxon>
    </lineage>
</organism>
<protein>
    <submittedName>
        <fullName evidence="6">Putative chromatin regulator PHD family</fullName>
    </submittedName>
</protein>
<dbReference type="STRING" id="74649.A0A2P6SJ87"/>
<dbReference type="SMART" id="SM00249">
    <property type="entry name" value="PHD"/>
    <property type="match status" value="4"/>
</dbReference>
<evidence type="ECO:0000256" key="3">
    <source>
        <dbReference type="ARBA" id="ARBA00022771"/>
    </source>
</evidence>
<dbReference type="InterPro" id="IPR004146">
    <property type="entry name" value="DC1"/>
</dbReference>
<dbReference type="OMA" id="PCHSIHP"/>
<accession>A0A2P6SJ87</accession>
<feature type="domain" description="Zinc finger PHD-type" evidence="5">
    <location>
        <begin position="504"/>
        <end position="571"/>
    </location>
</feature>
<dbReference type="InterPro" id="IPR001965">
    <property type="entry name" value="Znf_PHD"/>
</dbReference>
<dbReference type="PANTHER" id="PTHR32410:SF216">
    <property type="entry name" value="PHORBOL-ESTER_DAG-TYPE DOMAIN-CONTAINING PROTEIN"/>
    <property type="match status" value="1"/>
</dbReference>
<dbReference type="Pfam" id="PF03107">
    <property type="entry name" value="C1_2"/>
    <property type="match status" value="7"/>
</dbReference>
<dbReference type="GO" id="GO:0008270">
    <property type="term" value="F:zinc ion binding"/>
    <property type="evidence" value="ECO:0007669"/>
    <property type="project" value="UniProtKB-KW"/>
</dbReference>
<feature type="domain" description="Zinc finger PHD-type" evidence="5">
    <location>
        <begin position="390"/>
        <end position="453"/>
    </location>
</feature>
<dbReference type="Gramene" id="PRQ58739">
    <property type="protein sequence ID" value="PRQ58739"/>
    <property type="gene ID" value="RchiOBHm_Chr1g0362581"/>
</dbReference>
<evidence type="ECO:0000313" key="6">
    <source>
        <dbReference type="EMBL" id="PRQ58739.1"/>
    </source>
</evidence>
<dbReference type="EMBL" id="PDCK01000039">
    <property type="protein sequence ID" value="PRQ58739.1"/>
    <property type="molecule type" value="Genomic_DNA"/>
</dbReference>
<evidence type="ECO:0000256" key="1">
    <source>
        <dbReference type="ARBA" id="ARBA00022723"/>
    </source>
</evidence>
<evidence type="ECO:0000256" key="2">
    <source>
        <dbReference type="ARBA" id="ARBA00022737"/>
    </source>
</evidence>
<keyword evidence="4" id="KW-0862">Zinc</keyword>
<keyword evidence="1" id="KW-0479">Metal-binding</keyword>
<proteinExistence type="predicted"/>
<sequence length="802" mass="92916">MDKQQLKHFGHRHPLMLKEQYGGLPISCEACGDAVLGPHYSCNQCFDKFILHKSCAQLPREMLQHPLHSKHPLKLRTKISRGKWFECDACRAQSNAFSYRCRPCEFHLDVKCAFNSRNTDSIVHFSHKHVLSLSTENQSEEGPPLLCTGCLEQVLGPRYICEIPFERERSCSSIVLHQSCAKLSREIQHPMHHQHPLILNQNGARESHCDACGKDCSRRFNYSCFRCDFNLDLKCASEKGFKHFSHEHPLMFQKGGGDDKKKGYTGPLVVCDGCQNHILGPSYTCISTYRGLKCCFNLHKSCADLPLEIRHPVHRQHPLFLLNTIENIRVKKCSCNACNQPCRYRYSCSICDFNLDLNCASNWRKIIDTESHEHQFTVIPRKEMAQLHLICDVCGEYWSRAAYYFCSICQLWVHKECASFPRDTKIPEHQHRLKLTWSLEDIYPKDHVCKICSTIIDKCRTVYYCQECCGYVAHTTCMAVEYFQEEANKNRTGSIEDDDYEIISCQGCIRPITEDFYSCTKQDEESCHFYLHKTCARLPERTLLPLLHQHQLILLARAPSIDGVFQCSICGIFHQGFVYSCEDQCALPTGKNPFYLDLECSIYWENRDLKHESHAHPLLLEKNWEDVCCRGCGSKIFFLFSCKRCNFHLCIACVRLPLTARHQYDKHPLKLTYESIEDELGEYYCEICEGKRYPAHWFYWCKECEFDCHPHCIIGRYPQVKLGSTYKHDAHVQHPVTLVSKWKSPIRGDKRDNILPCEKCGEPCQGLVFECRECNINFHRDGCCGTTLSESSRRSPQIEELS</sequence>
<comment type="caution">
    <text evidence="6">The sequence shown here is derived from an EMBL/GenBank/DDBJ whole genome shotgun (WGS) entry which is preliminary data.</text>
</comment>
<keyword evidence="7" id="KW-1185">Reference proteome</keyword>
<keyword evidence="2" id="KW-0677">Repeat</keyword>
<feature type="domain" description="Zinc finger PHD-type" evidence="5">
    <location>
        <begin position="27"/>
        <end position="91"/>
    </location>
</feature>
<dbReference type="PANTHER" id="PTHR32410">
    <property type="entry name" value="CYSTEINE/HISTIDINE-RICH C1 DOMAIN FAMILY PROTEIN"/>
    <property type="match status" value="1"/>
</dbReference>
<dbReference type="Proteomes" id="UP000238479">
    <property type="component" value="Chromosome 1"/>
</dbReference>
<dbReference type="InterPro" id="IPR053192">
    <property type="entry name" value="Vacuole_Formation_Reg"/>
</dbReference>
<evidence type="ECO:0000313" key="7">
    <source>
        <dbReference type="Proteomes" id="UP000238479"/>
    </source>
</evidence>
<gene>
    <name evidence="6" type="ORF">RchiOBHm_Chr1g0362581</name>
</gene>
<evidence type="ECO:0000259" key="5">
    <source>
        <dbReference type="SMART" id="SM00249"/>
    </source>
</evidence>
<dbReference type="AlphaFoldDB" id="A0A2P6SJ87"/>